<keyword evidence="2" id="KW-0472">Membrane</keyword>
<sequence>FRMTQMLEMNSMMLDQLQEHVGQTYNRLRDIVVWVWALKDSVCKPSTPALEGGDPSEASKPDAFDSREARDAELDRIRRRCRVLLVLLGGFLFLLLRDNRRLRKDMAADGAWLK</sequence>
<evidence type="ECO:0000313" key="3">
    <source>
        <dbReference type="EMBL" id="CAE8708129.1"/>
    </source>
</evidence>
<dbReference type="AlphaFoldDB" id="A0A813KLM9"/>
<evidence type="ECO:0000256" key="2">
    <source>
        <dbReference type="SAM" id="Phobius"/>
    </source>
</evidence>
<feature type="transmembrane region" description="Helical" evidence="2">
    <location>
        <begin position="80"/>
        <end position="96"/>
    </location>
</feature>
<accession>A0A813KLM9</accession>
<gene>
    <name evidence="3" type="ORF">PGLA2088_LOCUS34808</name>
</gene>
<feature type="region of interest" description="Disordered" evidence="1">
    <location>
        <begin position="46"/>
        <end position="67"/>
    </location>
</feature>
<comment type="caution">
    <text evidence="3">The sequence shown here is derived from an EMBL/GenBank/DDBJ whole genome shotgun (WGS) entry which is preliminary data.</text>
</comment>
<name>A0A813KLM9_POLGL</name>
<protein>
    <submittedName>
        <fullName evidence="3">Uncharacterized protein</fullName>
    </submittedName>
</protein>
<keyword evidence="2" id="KW-1133">Transmembrane helix</keyword>
<reference evidence="3" key="1">
    <citation type="submission" date="2021-02" db="EMBL/GenBank/DDBJ databases">
        <authorList>
            <person name="Dougan E. K."/>
            <person name="Rhodes N."/>
            <person name="Thang M."/>
            <person name="Chan C."/>
        </authorList>
    </citation>
    <scope>NUCLEOTIDE SEQUENCE</scope>
</reference>
<organism evidence="3 4">
    <name type="scientific">Polarella glacialis</name>
    <name type="common">Dinoflagellate</name>
    <dbReference type="NCBI Taxonomy" id="89957"/>
    <lineage>
        <taxon>Eukaryota</taxon>
        <taxon>Sar</taxon>
        <taxon>Alveolata</taxon>
        <taxon>Dinophyceae</taxon>
        <taxon>Suessiales</taxon>
        <taxon>Suessiaceae</taxon>
        <taxon>Polarella</taxon>
    </lineage>
</organism>
<evidence type="ECO:0000313" key="4">
    <source>
        <dbReference type="Proteomes" id="UP000626109"/>
    </source>
</evidence>
<keyword evidence="2" id="KW-0812">Transmembrane</keyword>
<proteinExistence type="predicted"/>
<feature type="non-terminal residue" evidence="3">
    <location>
        <position position="1"/>
    </location>
</feature>
<dbReference type="EMBL" id="CAJNNW010031593">
    <property type="protein sequence ID" value="CAE8708129.1"/>
    <property type="molecule type" value="Genomic_DNA"/>
</dbReference>
<evidence type="ECO:0000256" key="1">
    <source>
        <dbReference type="SAM" id="MobiDB-lite"/>
    </source>
</evidence>
<feature type="non-terminal residue" evidence="3">
    <location>
        <position position="114"/>
    </location>
</feature>
<dbReference type="Proteomes" id="UP000626109">
    <property type="component" value="Unassembled WGS sequence"/>
</dbReference>
<feature type="compositionally biased region" description="Basic and acidic residues" evidence="1">
    <location>
        <begin position="57"/>
        <end position="67"/>
    </location>
</feature>